<dbReference type="InterPro" id="IPR005121">
    <property type="entry name" value="Fdx_antiC-bd"/>
</dbReference>
<keyword evidence="21" id="KW-1185">Reference proteome</keyword>
<dbReference type="InterPro" id="IPR045864">
    <property type="entry name" value="aa-tRNA-synth_II/BPL/LPL"/>
</dbReference>
<dbReference type="Gene3D" id="3.30.56.10">
    <property type="match status" value="2"/>
</dbReference>
<evidence type="ECO:0000259" key="18">
    <source>
        <dbReference type="PROSITE" id="PS51447"/>
    </source>
</evidence>
<dbReference type="InterPro" id="IPR033714">
    <property type="entry name" value="tRNA_bind_bactPheRS"/>
</dbReference>
<keyword evidence="4 15" id="KW-0963">Cytoplasm</keyword>
<gene>
    <name evidence="15" type="primary">pheT</name>
    <name evidence="20" type="ORF">ET989_09510</name>
</gene>
<dbReference type="InterPro" id="IPR036690">
    <property type="entry name" value="Fdx_antiC-bd_sf"/>
</dbReference>
<evidence type="ECO:0000256" key="5">
    <source>
        <dbReference type="ARBA" id="ARBA00022555"/>
    </source>
</evidence>
<dbReference type="Gene3D" id="3.30.930.10">
    <property type="entry name" value="Bira Bifunctional Protein, Domain 2"/>
    <property type="match status" value="1"/>
</dbReference>
<dbReference type="FunFam" id="3.30.70.380:FF:000001">
    <property type="entry name" value="Phenylalanine--tRNA ligase beta subunit"/>
    <property type="match status" value="1"/>
</dbReference>
<protein>
    <recommendedName>
        <fullName evidence="15">Phenylalanine--tRNA ligase beta subunit</fullName>
        <ecNumber evidence="15">6.1.1.20</ecNumber>
    </recommendedName>
    <alternativeName>
        <fullName evidence="15">Phenylalanyl-tRNA synthetase beta subunit</fullName>
        <shortName evidence="15">PheRS</shortName>
    </alternativeName>
</protein>
<dbReference type="NCBIfam" id="TIGR00472">
    <property type="entry name" value="pheT_bact"/>
    <property type="match status" value="1"/>
</dbReference>
<evidence type="ECO:0000313" key="21">
    <source>
        <dbReference type="Proteomes" id="UP000292373"/>
    </source>
</evidence>
<name>A0A4Q9KF55_9ACTN</name>
<feature type="domain" description="TRNA-binding" evidence="17">
    <location>
        <begin position="82"/>
        <end position="192"/>
    </location>
</feature>
<dbReference type="SUPFAM" id="SSF56037">
    <property type="entry name" value="PheT/TilS domain"/>
    <property type="match status" value="1"/>
</dbReference>
<dbReference type="Pfam" id="PF03484">
    <property type="entry name" value="B5"/>
    <property type="match status" value="1"/>
</dbReference>
<comment type="subunit">
    <text evidence="3 15">Tetramer of two alpha and two beta subunits.</text>
</comment>
<dbReference type="GO" id="GO:0009328">
    <property type="term" value="C:phenylalanine-tRNA ligase complex"/>
    <property type="evidence" value="ECO:0007669"/>
    <property type="project" value="TreeGrafter"/>
</dbReference>
<dbReference type="RefSeq" id="WP_131168296.1">
    <property type="nucleotide sequence ID" value="NZ_SDMQ01000008.1"/>
</dbReference>
<evidence type="ECO:0000256" key="7">
    <source>
        <dbReference type="ARBA" id="ARBA00022723"/>
    </source>
</evidence>
<keyword evidence="13 15" id="KW-0030">Aminoacyl-tRNA synthetase</keyword>
<dbReference type="SUPFAM" id="SSF55681">
    <property type="entry name" value="Class II aaRS and biotin synthetases"/>
    <property type="match status" value="1"/>
</dbReference>
<dbReference type="Pfam" id="PF17759">
    <property type="entry name" value="tRNA_synthFbeta"/>
    <property type="match status" value="1"/>
</dbReference>
<evidence type="ECO:0000256" key="2">
    <source>
        <dbReference type="ARBA" id="ARBA00008653"/>
    </source>
</evidence>
<comment type="subcellular location">
    <subcellularLocation>
        <location evidence="1 15">Cytoplasm</location>
    </subcellularLocation>
</comment>
<dbReference type="GO" id="GO:0006432">
    <property type="term" value="P:phenylalanyl-tRNA aminoacylation"/>
    <property type="evidence" value="ECO:0007669"/>
    <property type="project" value="UniProtKB-UniRule"/>
</dbReference>
<dbReference type="GO" id="GO:0005524">
    <property type="term" value="F:ATP binding"/>
    <property type="evidence" value="ECO:0007669"/>
    <property type="project" value="UniProtKB-UniRule"/>
</dbReference>
<evidence type="ECO:0000256" key="13">
    <source>
        <dbReference type="ARBA" id="ARBA00023146"/>
    </source>
</evidence>
<dbReference type="HAMAP" id="MF_00283">
    <property type="entry name" value="Phe_tRNA_synth_beta1"/>
    <property type="match status" value="1"/>
</dbReference>
<dbReference type="SUPFAM" id="SSF46955">
    <property type="entry name" value="Putative DNA-binding domain"/>
    <property type="match status" value="1"/>
</dbReference>
<dbReference type="PROSITE" id="PS50886">
    <property type="entry name" value="TRBD"/>
    <property type="match status" value="1"/>
</dbReference>
<dbReference type="SMART" id="SM00874">
    <property type="entry name" value="B5"/>
    <property type="match status" value="1"/>
</dbReference>
<evidence type="ECO:0000256" key="1">
    <source>
        <dbReference type="ARBA" id="ARBA00004496"/>
    </source>
</evidence>
<reference evidence="20 21" key="1">
    <citation type="submission" date="2019-01" db="EMBL/GenBank/DDBJ databases">
        <title>Lactibacter flavus gen. nov., sp. nov., a novel bacterium of the family Propionibacteriaceae isolated from raw milk and dairy products.</title>
        <authorList>
            <person name="Huptas C."/>
            <person name="Wenning M."/>
            <person name="Breitenwieser F."/>
            <person name="Doll E."/>
            <person name="Von Neubeck M."/>
            <person name="Busse H.-J."/>
            <person name="Scherer S."/>
        </authorList>
    </citation>
    <scope>NUCLEOTIDE SEQUENCE [LARGE SCALE GENOMIC DNA]</scope>
    <source>
        <strain evidence="20 21">KCTC 33808</strain>
    </source>
</reference>
<organism evidence="20 21">
    <name type="scientific">Propioniciclava sinopodophylli</name>
    <dbReference type="NCBI Taxonomy" id="1837344"/>
    <lineage>
        <taxon>Bacteria</taxon>
        <taxon>Bacillati</taxon>
        <taxon>Actinomycetota</taxon>
        <taxon>Actinomycetes</taxon>
        <taxon>Propionibacteriales</taxon>
        <taxon>Propionibacteriaceae</taxon>
        <taxon>Propioniciclava</taxon>
    </lineage>
</organism>
<keyword evidence="9 15" id="KW-0067">ATP-binding</keyword>
<evidence type="ECO:0000313" key="20">
    <source>
        <dbReference type="EMBL" id="TBT84367.1"/>
    </source>
</evidence>
<keyword evidence="7 15" id="KW-0479">Metal-binding</keyword>
<evidence type="ECO:0000256" key="4">
    <source>
        <dbReference type="ARBA" id="ARBA00022490"/>
    </source>
</evidence>
<evidence type="ECO:0000256" key="15">
    <source>
        <dbReference type="HAMAP-Rule" id="MF_00283"/>
    </source>
</evidence>
<dbReference type="InterPro" id="IPR045060">
    <property type="entry name" value="Phe-tRNA-ligase_IIc_bsu"/>
</dbReference>
<dbReference type="SUPFAM" id="SSF50249">
    <property type="entry name" value="Nucleic acid-binding proteins"/>
    <property type="match status" value="1"/>
</dbReference>
<feature type="binding site" evidence="15">
    <location>
        <position position="506"/>
    </location>
    <ligand>
        <name>Mg(2+)</name>
        <dbReference type="ChEBI" id="CHEBI:18420"/>
        <note>shared with alpha subunit</note>
    </ligand>
</feature>
<dbReference type="CDD" id="cd02796">
    <property type="entry name" value="tRNA_bind_bactPheRS"/>
    <property type="match status" value="1"/>
</dbReference>
<keyword evidence="11 16" id="KW-0694">RNA-binding</keyword>
<evidence type="ECO:0000256" key="8">
    <source>
        <dbReference type="ARBA" id="ARBA00022741"/>
    </source>
</evidence>
<feature type="binding site" evidence="15">
    <location>
        <position position="509"/>
    </location>
    <ligand>
        <name>Mg(2+)</name>
        <dbReference type="ChEBI" id="CHEBI:18420"/>
        <note>shared with alpha subunit</note>
    </ligand>
</feature>
<dbReference type="OrthoDB" id="9805455at2"/>
<dbReference type="FunFam" id="3.30.930.10:FF:000130">
    <property type="entry name" value="Phenylalanine--tRNA ligase beta subunit"/>
    <property type="match status" value="1"/>
</dbReference>
<dbReference type="Pfam" id="PF03483">
    <property type="entry name" value="B3_4"/>
    <property type="match status" value="1"/>
</dbReference>
<dbReference type="Gene3D" id="2.40.50.140">
    <property type="entry name" value="Nucleic acid-binding proteins"/>
    <property type="match status" value="1"/>
</dbReference>
<evidence type="ECO:0000256" key="12">
    <source>
        <dbReference type="ARBA" id="ARBA00022917"/>
    </source>
</evidence>
<evidence type="ECO:0000256" key="3">
    <source>
        <dbReference type="ARBA" id="ARBA00011209"/>
    </source>
</evidence>
<dbReference type="PANTHER" id="PTHR10947:SF0">
    <property type="entry name" value="PHENYLALANINE--TRNA LIGASE BETA SUBUNIT"/>
    <property type="match status" value="1"/>
</dbReference>
<keyword evidence="10 15" id="KW-0460">Magnesium</keyword>
<sequence>MRATKSWIAEYADLPAGLSAWQLADALVSVGLEVEQVEAIGGDVSGPVVIGRVVDFVEEPQKNGKTIRWCHVDVGPEHAPKSPPAPLVKGGEVPELRPSRLADARTSGSAEGPGAYWPRGVICGALNFAPGDHVVVALPGATLPGPFPIGSRKTYGHVSDGMICAEDELGLGDDHAGIIVLGEVDDEGNPWTIGAPALEAMGVSDDVLDMPVTPDMGHCLSVRGLAREASQALHVAYRDVIAHATPAPSQGGHPVVLESEACPLFVALTVEGFDPAAESPAWMKQRLSACGMRSISLSVDISNYVMLETGQPNHCYDADTLQGAIVVRQAKPGERITTLDDVVRTLDEADLVITDDRGPIGIAGVMGGEDTELRDTTTRIVIEAANFDPVSIARTSRRHKLGSEASRRFERSVDPGAAYGAARRVADLLIELGGGRLAAETVAGEVPAMPVQTIDAGLPERILGMPVAADRVVEILTASGVEVARDGDTLTLTPPSWRADLVDPYDYVEEVGIKVGYEHLPSVVPAAPVGRGYTTEQKLRRAIGRALAASGFVEVLTFPWASAADADALGLDADDPRRRTVALTNPLAETAPLLRTTILPGLFGAVARNASRGADDLALFEAGRVFFASETGEAAPLPSVDGRPSDEELEAIERAIPWQPRNLAAVLTGAWMPAGWQGAATLASWTQAIAFAEIAAAVVGVRLERRSAQQAPWHPGRCAELVVGEEVIGYAGELHPSVVKAFDLPTRTAAVEIDLDLLVSLFDGAGVLTPVSSQPVAKEDIALIVDESVPVADLQEAVVAGGGELLESVRLFDIYRGAPVPEGKKSVAFALRLRASDRTLTDADAAGVREASVAVAVERFGAELRA</sequence>
<dbReference type="InterPro" id="IPR041616">
    <property type="entry name" value="PheRS_beta_core"/>
</dbReference>
<keyword evidence="5 16" id="KW-0820">tRNA-binding</keyword>
<dbReference type="SMART" id="SM00896">
    <property type="entry name" value="FDX-ACB"/>
    <property type="match status" value="1"/>
</dbReference>
<dbReference type="Gene3D" id="3.30.70.380">
    <property type="entry name" value="Ferrodoxin-fold anticodon-binding domain"/>
    <property type="match status" value="1"/>
</dbReference>
<evidence type="ECO:0000259" key="19">
    <source>
        <dbReference type="PROSITE" id="PS51483"/>
    </source>
</evidence>
<dbReference type="GO" id="GO:0000287">
    <property type="term" value="F:magnesium ion binding"/>
    <property type="evidence" value="ECO:0007669"/>
    <property type="project" value="UniProtKB-UniRule"/>
</dbReference>
<dbReference type="EC" id="6.1.1.20" evidence="15"/>
<feature type="binding site" evidence="15">
    <location>
        <position position="500"/>
    </location>
    <ligand>
        <name>Mg(2+)</name>
        <dbReference type="ChEBI" id="CHEBI:18420"/>
        <note>shared with alpha subunit</note>
    </ligand>
</feature>
<comment type="catalytic activity">
    <reaction evidence="14 15">
        <text>tRNA(Phe) + L-phenylalanine + ATP = L-phenylalanyl-tRNA(Phe) + AMP + diphosphate + H(+)</text>
        <dbReference type="Rhea" id="RHEA:19413"/>
        <dbReference type="Rhea" id="RHEA-COMP:9668"/>
        <dbReference type="Rhea" id="RHEA-COMP:9699"/>
        <dbReference type="ChEBI" id="CHEBI:15378"/>
        <dbReference type="ChEBI" id="CHEBI:30616"/>
        <dbReference type="ChEBI" id="CHEBI:33019"/>
        <dbReference type="ChEBI" id="CHEBI:58095"/>
        <dbReference type="ChEBI" id="CHEBI:78442"/>
        <dbReference type="ChEBI" id="CHEBI:78531"/>
        <dbReference type="ChEBI" id="CHEBI:456215"/>
        <dbReference type="EC" id="6.1.1.20"/>
    </reaction>
</comment>
<dbReference type="PROSITE" id="PS51447">
    <property type="entry name" value="FDX_ACB"/>
    <property type="match status" value="1"/>
</dbReference>
<dbReference type="AlphaFoldDB" id="A0A4Q9KF55"/>
<dbReference type="InterPro" id="IPR004532">
    <property type="entry name" value="Phe-tRNA-ligase_IIc_bsu_bact"/>
</dbReference>
<feature type="domain" description="FDX-ACB" evidence="18">
    <location>
        <begin position="772"/>
        <end position="865"/>
    </location>
</feature>
<evidence type="ECO:0000256" key="9">
    <source>
        <dbReference type="ARBA" id="ARBA00022840"/>
    </source>
</evidence>
<feature type="binding site" evidence="15">
    <location>
        <position position="510"/>
    </location>
    <ligand>
        <name>Mg(2+)</name>
        <dbReference type="ChEBI" id="CHEBI:18420"/>
        <note>shared with alpha subunit</note>
    </ligand>
</feature>
<comment type="similarity">
    <text evidence="2 15">Belongs to the phenylalanyl-tRNA synthetase beta subunit family. Type 1 subfamily.</text>
</comment>
<dbReference type="SMART" id="SM00873">
    <property type="entry name" value="B3_4"/>
    <property type="match status" value="1"/>
</dbReference>
<keyword evidence="6 15" id="KW-0436">Ligase</keyword>
<dbReference type="InterPro" id="IPR005146">
    <property type="entry name" value="B3/B4_tRNA-bd"/>
</dbReference>
<keyword evidence="8 15" id="KW-0547">Nucleotide-binding</keyword>
<evidence type="ECO:0000256" key="10">
    <source>
        <dbReference type="ARBA" id="ARBA00022842"/>
    </source>
</evidence>
<dbReference type="PROSITE" id="PS51483">
    <property type="entry name" value="B5"/>
    <property type="match status" value="1"/>
</dbReference>
<dbReference type="InterPro" id="IPR002547">
    <property type="entry name" value="tRNA-bd_dom"/>
</dbReference>
<dbReference type="Pfam" id="PF03147">
    <property type="entry name" value="FDX-ACB"/>
    <property type="match status" value="1"/>
</dbReference>
<evidence type="ECO:0000256" key="11">
    <source>
        <dbReference type="ARBA" id="ARBA00022884"/>
    </source>
</evidence>
<dbReference type="GO" id="GO:0004826">
    <property type="term" value="F:phenylalanine-tRNA ligase activity"/>
    <property type="evidence" value="ECO:0007669"/>
    <property type="project" value="UniProtKB-UniRule"/>
</dbReference>
<comment type="caution">
    <text evidence="20">The sequence shown here is derived from an EMBL/GenBank/DDBJ whole genome shotgun (WGS) entry which is preliminary data.</text>
</comment>
<dbReference type="InterPro" id="IPR020825">
    <property type="entry name" value="Phe-tRNA_synthase-like_B3/B4"/>
</dbReference>
<evidence type="ECO:0000259" key="17">
    <source>
        <dbReference type="PROSITE" id="PS50886"/>
    </source>
</evidence>
<proteinExistence type="inferred from homology"/>
<dbReference type="GO" id="GO:0000049">
    <property type="term" value="F:tRNA binding"/>
    <property type="evidence" value="ECO:0007669"/>
    <property type="project" value="UniProtKB-UniRule"/>
</dbReference>
<dbReference type="SUPFAM" id="SSF54991">
    <property type="entry name" value="Anticodon-binding domain of PheRS"/>
    <property type="match status" value="1"/>
</dbReference>
<dbReference type="EMBL" id="SDMQ01000008">
    <property type="protein sequence ID" value="TBT84367.1"/>
    <property type="molecule type" value="Genomic_DNA"/>
</dbReference>
<evidence type="ECO:0000256" key="14">
    <source>
        <dbReference type="ARBA" id="ARBA00049255"/>
    </source>
</evidence>
<dbReference type="Proteomes" id="UP000292373">
    <property type="component" value="Unassembled WGS sequence"/>
</dbReference>
<dbReference type="InterPro" id="IPR009061">
    <property type="entry name" value="DNA-bd_dom_put_sf"/>
</dbReference>
<dbReference type="InterPro" id="IPR012340">
    <property type="entry name" value="NA-bd_OB-fold"/>
</dbReference>
<dbReference type="CDD" id="cd00769">
    <property type="entry name" value="PheRS_beta_core"/>
    <property type="match status" value="1"/>
</dbReference>
<keyword evidence="12 15" id="KW-0648">Protein biosynthesis</keyword>
<evidence type="ECO:0000256" key="16">
    <source>
        <dbReference type="PROSITE-ProRule" id="PRU00209"/>
    </source>
</evidence>
<feature type="domain" description="B5" evidence="19">
    <location>
        <begin position="447"/>
        <end position="522"/>
    </location>
</feature>
<dbReference type="InterPro" id="IPR005147">
    <property type="entry name" value="tRNA_synthase_B5-dom"/>
</dbReference>
<dbReference type="Gene3D" id="3.50.40.10">
    <property type="entry name" value="Phenylalanyl-trna Synthetase, Chain B, domain 3"/>
    <property type="match status" value="1"/>
</dbReference>
<comment type="cofactor">
    <cofactor evidence="15">
        <name>Mg(2+)</name>
        <dbReference type="ChEBI" id="CHEBI:18420"/>
    </cofactor>
    <text evidence="15">Binds 2 magnesium ions per tetramer.</text>
</comment>
<accession>A0A4Q9KF55</accession>
<dbReference type="PANTHER" id="PTHR10947">
    <property type="entry name" value="PHENYLALANYL-TRNA SYNTHETASE BETA CHAIN AND LEUCINE-RICH REPEAT-CONTAINING PROTEIN 47"/>
    <property type="match status" value="1"/>
</dbReference>
<evidence type="ECO:0000256" key="6">
    <source>
        <dbReference type="ARBA" id="ARBA00022598"/>
    </source>
</evidence>